<gene>
    <name evidence="1" type="ORF">GSOID_T00012396001</name>
</gene>
<keyword evidence="2" id="KW-1185">Reference proteome</keyword>
<name>E4XIH3_OIKDI</name>
<dbReference type="Proteomes" id="UP000001307">
    <property type="component" value="Unassembled WGS sequence"/>
</dbReference>
<protein>
    <submittedName>
        <fullName evidence="1">Uncharacterized protein</fullName>
    </submittedName>
</protein>
<sequence length="220" mass="25146">MDPTSKEFREIEGSLDFSWEETLRGLNIGNRAPYRAQNSLSQSNDIIFEDVLSSEILSDGSLFTRKLIQKPLGSAKFLEPFIAPFGISIPTTTNVMEESVVCPKTKTSWQWSRNLKSQNPEYLGYPEYQWLELSERATYLSLYPKTFYYKKCLAQSYLTGRMSWLGLQKSMTSKGATRWTQRSGGQIERLVDETQRQIDASSPPLGEMISIGLQKNRETN</sequence>
<proteinExistence type="predicted"/>
<organism evidence="1">
    <name type="scientific">Oikopleura dioica</name>
    <name type="common">Tunicate</name>
    <dbReference type="NCBI Taxonomy" id="34765"/>
    <lineage>
        <taxon>Eukaryota</taxon>
        <taxon>Metazoa</taxon>
        <taxon>Chordata</taxon>
        <taxon>Tunicata</taxon>
        <taxon>Appendicularia</taxon>
        <taxon>Copelata</taxon>
        <taxon>Oikopleuridae</taxon>
        <taxon>Oikopleura</taxon>
    </lineage>
</organism>
<dbReference type="AlphaFoldDB" id="E4XIH3"/>
<accession>E4XIH3</accession>
<evidence type="ECO:0000313" key="2">
    <source>
        <dbReference type="Proteomes" id="UP000001307"/>
    </source>
</evidence>
<evidence type="ECO:0000313" key="1">
    <source>
        <dbReference type="EMBL" id="CBY10374.1"/>
    </source>
</evidence>
<dbReference type="InParanoid" id="E4XIH3"/>
<dbReference type="OrthoDB" id="341300at2759"/>
<dbReference type="EMBL" id="FN653055">
    <property type="protein sequence ID" value="CBY10374.1"/>
    <property type="molecule type" value="Genomic_DNA"/>
</dbReference>
<reference evidence="1" key="1">
    <citation type="journal article" date="2010" name="Science">
        <title>Plasticity of animal genome architecture unmasked by rapid evolution of a pelagic tunicate.</title>
        <authorList>
            <person name="Denoeud F."/>
            <person name="Henriet S."/>
            <person name="Mungpakdee S."/>
            <person name="Aury J.M."/>
            <person name="Da Silva C."/>
            <person name="Brinkmann H."/>
            <person name="Mikhaleva J."/>
            <person name="Olsen L.C."/>
            <person name="Jubin C."/>
            <person name="Canestro C."/>
            <person name="Bouquet J.M."/>
            <person name="Danks G."/>
            <person name="Poulain J."/>
            <person name="Campsteijn C."/>
            <person name="Adamski M."/>
            <person name="Cross I."/>
            <person name="Yadetie F."/>
            <person name="Muffato M."/>
            <person name="Louis A."/>
            <person name="Butcher S."/>
            <person name="Tsagkogeorga G."/>
            <person name="Konrad A."/>
            <person name="Singh S."/>
            <person name="Jensen M.F."/>
            <person name="Cong E.H."/>
            <person name="Eikeseth-Otteraa H."/>
            <person name="Noel B."/>
            <person name="Anthouard V."/>
            <person name="Porcel B.M."/>
            <person name="Kachouri-Lafond R."/>
            <person name="Nishino A."/>
            <person name="Ugolini M."/>
            <person name="Chourrout P."/>
            <person name="Nishida H."/>
            <person name="Aasland R."/>
            <person name="Huzurbazar S."/>
            <person name="Westhof E."/>
            <person name="Delsuc F."/>
            <person name="Lehrach H."/>
            <person name="Reinhardt R."/>
            <person name="Weissenbach J."/>
            <person name="Roy S.W."/>
            <person name="Artiguenave F."/>
            <person name="Postlethwait J.H."/>
            <person name="Manak J.R."/>
            <person name="Thompson E.M."/>
            <person name="Jaillon O."/>
            <person name="Du Pasquier L."/>
            <person name="Boudinot P."/>
            <person name="Liberles D.A."/>
            <person name="Volff J.N."/>
            <person name="Philippe H."/>
            <person name="Lenhard B."/>
            <person name="Roest Crollius H."/>
            <person name="Wincker P."/>
            <person name="Chourrout D."/>
        </authorList>
    </citation>
    <scope>NUCLEOTIDE SEQUENCE [LARGE SCALE GENOMIC DNA]</scope>
</reference>